<feature type="domain" description="HTH crp-type" evidence="5">
    <location>
        <begin position="149"/>
        <end position="222"/>
    </location>
</feature>
<dbReference type="InterPro" id="IPR050397">
    <property type="entry name" value="Env_Response_Regulators"/>
</dbReference>
<dbReference type="GO" id="GO:0005829">
    <property type="term" value="C:cytosol"/>
    <property type="evidence" value="ECO:0007669"/>
    <property type="project" value="TreeGrafter"/>
</dbReference>
<dbReference type="InterPro" id="IPR012318">
    <property type="entry name" value="HTH_CRP"/>
</dbReference>
<keyword evidence="1" id="KW-0805">Transcription regulation</keyword>
<dbReference type="CDD" id="cd00038">
    <property type="entry name" value="CAP_ED"/>
    <property type="match status" value="1"/>
</dbReference>
<dbReference type="SUPFAM" id="SSF51206">
    <property type="entry name" value="cAMP-binding domain-like"/>
    <property type="match status" value="1"/>
</dbReference>
<dbReference type="InterPro" id="IPR036388">
    <property type="entry name" value="WH-like_DNA-bd_sf"/>
</dbReference>
<accession>A0A3B1BPI9</accession>
<gene>
    <name evidence="6" type="ORF">MNBD_IGNAVI01-253</name>
</gene>
<dbReference type="SMART" id="SM00419">
    <property type="entry name" value="HTH_CRP"/>
    <property type="match status" value="1"/>
</dbReference>
<dbReference type="Gene3D" id="1.10.10.10">
    <property type="entry name" value="Winged helix-like DNA-binding domain superfamily/Winged helix DNA-binding domain"/>
    <property type="match status" value="1"/>
</dbReference>
<dbReference type="EMBL" id="UOGD01000152">
    <property type="protein sequence ID" value="VAX19849.1"/>
    <property type="molecule type" value="Genomic_DNA"/>
</dbReference>
<dbReference type="Gene3D" id="2.60.120.10">
    <property type="entry name" value="Jelly Rolls"/>
    <property type="match status" value="1"/>
</dbReference>
<keyword evidence="3" id="KW-0804">Transcription</keyword>
<dbReference type="Pfam" id="PF00027">
    <property type="entry name" value="cNMP_binding"/>
    <property type="match status" value="1"/>
</dbReference>
<evidence type="ECO:0000313" key="6">
    <source>
        <dbReference type="EMBL" id="VAX19849.1"/>
    </source>
</evidence>
<evidence type="ECO:0000259" key="5">
    <source>
        <dbReference type="PROSITE" id="PS51063"/>
    </source>
</evidence>
<reference evidence="6" key="1">
    <citation type="submission" date="2018-06" db="EMBL/GenBank/DDBJ databases">
        <authorList>
            <person name="Zhirakovskaya E."/>
        </authorList>
    </citation>
    <scope>NUCLEOTIDE SEQUENCE</scope>
</reference>
<dbReference type="SUPFAM" id="SSF46785">
    <property type="entry name" value="Winged helix' DNA-binding domain"/>
    <property type="match status" value="1"/>
</dbReference>
<sequence length="229" mass="26361">MADKSKLWYLENFNLFEGLDQSTMKRLNTITSMQEIKKSQPIYFAQDPSNSIFFLKKGRVKLTRTSPDGKEMIVALINPGEVFGEMSIVDADERTDYAITMDECLICAISKNDFREFIEKNPALNLELTKLIGFRMRKYSERIEGLIFKDAQQRVISFILNLAEEQGKTIGDEIFVKPFLTHQDIASLTACSRQTVNAILTSLREDDLIDFDRRKLIIKNKSELLKLSE</sequence>
<dbReference type="GO" id="GO:0003677">
    <property type="term" value="F:DNA binding"/>
    <property type="evidence" value="ECO:0007669"/>
    <property type="project" value="UniProtKB-KW"/>
</dbReference>
<keyword evidence="2" id="KW-0238">DNA-binding</keyword>
<feature type="domain" description="Cyclic nucleotide-binding" evidence="4">
    <location>
        <begin position="15"/>
        <end position="118"/>
    </location>
</feature>
<dbReference type="AlphaFoldDB" id="A0A3B1BPI9"/>
<dbReference type="PANTHER" id="PTHR24567">
    <property type="entry name" value="CRP FAMILY TRANSCRIPTIONAL REGULATORY PROTEIN"/>
    <property type="match status" value="1"/>
</dbReference>
<dbReference type="SMART" id="SM00100">
    <property type="entry name" value="cNMP"/>
    <property type="match status" value="1"/>
</dbReference>
<organism evidence="6">
    <name type="scientific">hydrothermal vent metagenome</name>
    <dbReference type="NCBI Taxonomy" id="652676"/>
    <lineage>
        <taxon>unclassified sequences</taxon>
        <taxon>metagenomes</taxon>
        <taxon>ecological metagenomes</taxon>
    </lineage>
</organism>
<protein>
    <submittedName>
        <fullName evidence="6">Transcriptional regulator, Crp/Fnr family</fullName>
    </submittedName>
</protein>
<dbReference type="PANTHER" id="PTHR24567:SF74">
    <property type="entry name" value="HTH-TYPE TRANSCRIPTIONAL REGULATOR ARCR"/>
    <property type="match status" value="1"/>
</dbReference>
<dbReference type="InterPro" id="IPR014710">
    <property type="entry name" value="RmlC-like_jellyroll"/>
</dbReference>
<evidence type="ECO:0000256" key="3">
    <source>
        <dbReference type="ARBA" id="ARBA00023163"/>
    </source>
</evidence>
<dbReference type="GO" id="GO:0003700">
    <property type="term" value="F:DNA-binding transcription factor activity"/>
    <property type="evidence" value="ECO:0007669"/>
    <property type="project" value="TreeGrafter"/>
</dbReference>
<dbReference type="Pfam" id="PF13545">
    <property type="entry name" value="HTH_Crp_2"/>
    <property type="match status" value="1"/>
</dbReference>
<dbReference type="InterPro" id="IPR036390">
    <property type="entry name" value="WH_DNA-bd_sf"/>
</dbReference>
<dbReference type="InterPro" id="IPR000595">
    <property type="entry name" value="cNMP-bd_dom"/>
</dbReference>
<dbReference type="InterPro" id="IPR018490">
    <property type="entry name" value="cNMP-bd_dom_sf"/>
</dbReference>
<evidence type="ECO:0000256" key="2">
    <source>
        <dbReference type="ARBA" id="ARBA00023125"/>
    </source>
</evidence>
<dbReference type="PROSITE" id="PS51063">
    <property type="entry name" value="HTH_CRP_2"/>
    <property type="match status" value="1"/>
</dbReference>
<evidence type="ECO:0000256" key="1">
    <source>
        <dbReference type="ARBA" id="ARBA00023015"/>
    </source>
</evidence>
<name>A0A3B1BPI9_9ZZZZ</name>
<evidence type="ECO:0000259" key="4">
    <source>
        <dbReference type="PROSITE" id="PS50042"/>
    </source>
</evidence>
<dbReference type="PROSITE" id="PS50042">
    <property type="entry name" value="CNMP_BINDING_3"/>
    <property type="match status" value="1"/>
</dbReference>
<proteinExistence type="predicted"/>